<evidence type="ECO:0000256" key="1">
    <source>
        <dbReference type="SAM" id="MobiDB-lite"/>
    </source>
</evidence>
<dbReference type="OMA" id="YANAWEL"/>
<evidence type="ECO:0000313" key="3">
    <source>
        <dbReference type="WBParaSite" id="HCON_00171470-00001"/>
    </source>
</evidence>
<dbReference type="WBParaSite" id="HCON_00171470-00001">
    <property type="protein sequence ID" value="HCON_00171470-00001"/>
    <property type="gene ID" value="HCON_00171470"/>
</dbReference>
<feature type="compositionally biased region" description="Polar residues" evidence="1">
    <location>
        <begin position="43"/>
        <end position="54"/>
    </location>
</feature>
<keyword evidence="2" id="KW-1185">Reference proteome</keyword>
<dbReference type="PANTHER" id="PTHR22954:SF3">
    <property type="entry name" value="PROTEIN CBG08539"/>
    <property type="match status" value="1"/>
</dbReference>
<dbReference type="PANTHER" id="PTHR22954">
    <property type="entry name" value="RETROVIRAL PROTEASE-RELATED"/>
    <property type="match status" value="1"/>
</dbReference>
<sequence>MLEVTIIQWLDKIEFRRDESLQQSAPMASSQKSSNHTSSNTSCQERSTSGTSHKGATFGRPLLEVPTFSGNYREFSTLWSVFESLIHSDDDLSDQEKFLFLKQAFKGKAASSLSSIPVMGKEYITAITLLKKHYDRSASIANILINEIERLPRAQGYPRSCRETLAAISPRVTLLEQTGTSMNAHRMWRRLILSKFTESICATVIRMETPSM</sequence>
<protein>
    <submittedName>
        <fullName evidence="3">Uncharacterized protein</fullName>
    </submittedName>
</protein>
<feature type="compositionally biased region" description="Low complexity" evidence="1">
    <location>
        <begin position="29"/>
        <end position="42"/>
    </location>
</feature>
<dbReference type="InterPro" id="IPR005312">
    <property type="entry name" value="DUF1759"/>
</dbReference>
<feature type="region of interest" description="Disordered" evidence="1">
    <location>
        <begin position="21"/>
        <end position="56"/>
    </location>
</feature>
<dbReference type="Proteomes" id="UP000025227">
    <property type="component" value="Unplaced"/>
</dbReference>
<evidence type="ECO:0000313" key="2">
    <source>
        <dbReference type="Proteomes" id="UP000025227"/>
    </source>
</evidence>
<dbReference type="Pfam" id="PF03564">
    <property type="entry name" value="DUF1759"/>
    <property type="match status" value="1"/>
</dbReference>
<dbReference type="AlphaFoldDB" id="A0A7I4Z222"/>
<reference evidence="3" key="1">
    <citation type="submission" date="2020-12" db="UniProtKB">
        <authorList>
            <consortium name="WormBaseParasite"/>
        </authorList>
    </citation>
    <scope>IDENTIFICATION</scope>
    <source>
        <strain evidence="3">MHco3</strain>
    </source>
</reference>
<name>A0A7I4Z222_HAECO</name>
<proteinExistence type="predicted"/>
<dbReference type="OrthoDB" id="5867231at2759"/>
<accession>A0A7I4Z222</accession>
<organism evidence="2 3">
    <name type="scientific">Haemonchus contortus</name>
    <name type="common">Barber pole worm</name>
    <dbReference type="NCBI Taxonomy" id="6289"/>
    <lineage>
        <taxon>Eukaryota</taxon>
        <taxon>Metazoa</taxon>
        <taxon>Ecdysozoa</taxon>
        <taxon>Nematoda</taxon>
        <taxon>Chromadorea</taxon>
        <taxon>Rhabditida</taxon>
        <taxon>Rhabditina</taxon>
        <taxon>Rhabditomorpha</taxon>
        <taxon>Strongyloidea</taxon>
        <taxon>Trichostrongylidae</taxon>
        <taxon>Haemonchus</taxon>
    </lineage>
</organism>